<keyword evidence="3" id="KW-0507">mRNA processing</keyword>
<dbReference type="InterPro" id="IPR005037">
    <property type="entry name" value="PRP38"/>
</dbReference>
<protein>
    <submittedName>
        <fullName evidence="10">Pre-mRNA-splicing factor 38</fullName>
    </submittedName>
</protein>
<evidence type="ECO:0000256" key="8">
    <source>
        <dbReference type="SAM" id="SignalP"/>
    </source>
</evidence>
<feature type="signal peptide" evidence="8">
    <location>
        <begin position="1"/>
        <end position="17"/>
    </location>
</feature>
<keyword evidence="6" id="KW-0539">Nucleus</keyword>
<evidence type="ECO:0000256" key="7">
    <source>
        <dbReference type="SAM" id="Phobius"/>
    </source>
</evidence>
<reference evidence="10" key="1">
    <citation type="submission" date="2024-02" db="UniProtKB">
        <authorList>
            <consortium name="WormBaseParasite"/>
        </authorList>
    </citation>
    <scope>IDENTIFICATION</scope>
</reference>
<dbReference type="PANTHER" id="PTHR23142">
    <property type="entry name" value="PRE-MRNA-SPLICING FACTOR 38A-RELATED"/>
    <property type="match status" value="1"/>
</dbReference>
<sequence length="613" mass="73155">MINLFLFFFNFLLLLNGEKNFEECDMENARIYNPFFKNQKLFILAEDCNFIEYDNLSYIPKNKNCKNSSQILFLSEEVVEMDVKYKSTYILYKNDKSKSFEFRQVFEEKSDVYYVPGEPITPPTDISIIGKINCPIINIITNFLSLNYRLTKNAFFVRSTTDLFEDQKVFLNIYVMLKKWDQYNIIMFKLVIDINKSGLGKSKNIPHCTQKNAHMFYNLVSYKKIYKTFNTSKDMTQALYYNDYLISVKKLINHEKDENESQIELRFMDEGKRPTTLCLKKINHTRPIYISFYDEELFKVQDYDKGAKYKKIRNTIIYILVTVLLIIFIVLSCKYTNKKKKEKNTTDKEVKHKKVEKKKHKKLYEILNEKLQQQCFIYDDGKGPMMPYVKFDKRYNNKKNVPKKRVTGMEIKTLSKNIEYTQRTIRGTRSTFLIEKIIRTRINESLYWKEECFGLSAETVIDKGAELRYVGGIYAGNTKPTPYLCLMLKLLELAPEKDIIIEYIKQEDFKYIRALGAMYIRLTFPSVEIYQYLEPLYNDYRKLRYMNRMGRFELMYMDDFIDKLLHEELFCDIHLPKIQGRQLLEQNDQIELYHSKLSEELDALSDDDSPSRH</sequence>
<keyword evidence="7" id="KW-1133">Transmembrane helix</keyword>
<dbReference type="AlphaFoldDB" id="A0AAF5DEV2"/>
<proteinExistence type="inferred from homology"/>
<keyword evidence="5" id="KW-0508">mRNA splicing</keyword>
<feature type="transmembrane region" description="Helical" evidence="7">
    <location>
        <begin position="315"/>
        <end position="333"/>
    </location>
</feature>
<organism evidence="9 10">
    <name type="scientific">Strongyloides stercoralis</name>
    <name type="common">Threadworm</name>
    <dbReference type="NCBI Taxonomy" id="6248"/>
    <lineage>
        <taxon>Eukaryota</taxon>
        <taxon>Metazoa</taxon>
        <taxon>Ecdysozoa</taxon>
        <taxon>Nematoda</taxon>
        <taxon>Chromadorea</taxon>
        <taxon>Rhabditida</taxon>
        <taxon>Tylenchina</taxon>
        <taxon>Panagrolaimomorpha</taxon>
        <taxon>Strongyloidoidea</taxon>
        <taxon>Strongyloididae</taxon>
        <taxon>Strongyloides</taxon>
    </lineage>
</organism>
<keyword evidence="7" id="KW-0472">Membrane</keyword>
<evidence type="ECO:0000313" key="10">
    <source>
        <dbReference type="WBParaSite" id="TCONS_00011525.p1"/>
    </source>
</evidence>
<comment type="subcellular location">
    <subcellularLocation>
        <location evidence="1">Nucleus</location>
    </subcellularLocation>
</comment>
<dbReference type="Proteomes" id="UP000035681">
    <property type="component" value="Unplaced"/>
</dbReference>
<name>A0AAF5DEV2_STRER</name>
<evidence type="ECO:0000313" key="9">
    <source>
        <dbReference type="Proteomes" id="UP000035681"/>
    </source>
</evidence>
<dbReference type="Pfam" id="PF03371">
    <property type="entry name" value="PRP38"/>
    <property type="match status" value="1"/>
</dbReference>
<feature type="chain" id="PRO_5042072030" evidence="8">
    <location>
        <begin position="18"/>
        <end position="613"/>
    </location>
</feature>
<dbReference type="GO" id="GO:0008380">
    <property type="term" value="P:RNA splicing"/>
    <property type="evidence" value="ECO:0007669"/>
    <property type="project" value="UniProtKB-KW"/>
</dbReference>
<evidence type="ECO:0000256" key="6">
    <source>
        <dbReference type="ARBA" id="ARBA00023242"/>
    </source>
</evidence>
<evidence type="ECO:0000256" key="2">
    <source>
        <dbReference type="ARBA" id="ARBA00006164"/>
    </source>
</evidence>
<keyword evidence="8" id="KW-0732">Signal</keyword>
<comment type="similarity">
    <text evidence="2">Belongs to the PRP38 family.</text>
</comment>
<evidence type="ECO:0000256" key="3">
    <source>
        <dbReference type="ARBA" id="ARBA00022664"/>
    </source>
</evidence>
<keyword evidence="7" id="KW-0812">Transmembrane</keyword>
<keyword evidence="9" id="KW-1185">Reference proteome</keyword>
<keyword evidence="4" id="KW-0747">Spliceosome</keyword>
<evidence type="ECO:0000256" key="5">
    <source>
        <dbReference type="ARBA" id="ARBA00023187"/>
    </source>
</evidence>
<dbReference type="WBParaSite" id="TCONS_00011525.p1">
    <property type="protein sequence ID" value="TCONS_00011525.p1"/>
    <property type="gene ID" value="XLOC_006031"/>
</dbReference>
<dbReference type="GO" id="GO:0005681">
    <property type="term" value="C:spliceosomal complex"/>
    <property type="evidence" value="ECO:0007669"/>
    <property type="project" value="UniProtKB-KW"/>
</dbReference>
<evidence type="ECO:0000256" key="1">
    <source>
        <dbReference type="ARBA" id="ARBA00004123"/>
    </source>
</evidence>
<dbReference type="GO" id="GO:0006397">
    <property type="term" value="P:mRNA processing"/>
    <property type="evidence" value="ECO:0007669"/>
    <property type="project" value="UniProtKB-KW"/>
</dbReference>
<evidence type="ECO:0000256" key="4">
    <source>
        <dbReference type="ARBA" id="ARBA00022728"/>
    </source>
</evidence>
<accession>A0AAF5DEV2</accession>